<comment type="caution">
    <text evidence="1">The sequence shown here is derived from an EMBL/GenBank/DDBJ whole genome shotgun (WGS) entry which is preliminary data.</text>
</comment>
<keyword evidence="2" id="KW-1185">Reference proteome</keyword>
<dbReference type="Proteomes" id="UP001341840">
    <property type="component" value="Unassembled WGS sequence"/>
</dbReference>
<organism evidence="1 2">
    <name type="scientific">Stylosanthes scabra</name>
    <dbReference type="NCBI Taxonomy" id="79078"/>
    <lineage>
        <taxon>Eukaryota</taxon>
        <taxon>Viridiplantae</taxon>
        <taxon>Streptophyta</taxon>
        <taxon>Embryophyta</taxon>
        <taxon>Tracheophyta</taxon>
        <taxon>Spermatophyta</taxon>
        <taxon>Magnoliopsida</taxon>
        <taxon>eudicotyledons</taxon>
        <taxon>Gunneridae</taxon>
        <taxon>Pentapetalae</taxon>
        <taxon>rosids</taxon>
        <taxon>fabids</taxon>
        <taxon>Fabales</taxon>
        <taxon>Fabaceae</taxon>
        <taxon>Papilionoideae</taxon>
        <taxon>50 kb inversion clade</taxon>
        <taxon>dalbergioids sensu lato</taxon>
        <taxon>Dalbergieae</taxon>
        <taxon>Pterocarpus clade</taxon>
        <taxon>Stylosanthes</taxon>
    </lineage>
</organism>
<name>A0ABU6QM06_9FABA</name>
<dbReference type="EMBL" id="JASCZI010000596">
    <property type="protein sequence ID" value="MED6112603.1"/>
    <property type="molecule type" value="Genomic_DNA"/>
</dbReference>
<sequence>MEYTLLLAFSKLERHINKRDQEKAGKYNNTMSWLGSSMPKEWEEKTKQLYVKWEQVQRNQSKTEQQDNSVYEDSRFMFEDGIVPYPSQLCANNNKDGSYGSLSLFSFEDLLIEKQRKELMQRVHVFANQVMHAPRDSSKRLPVFKDIAPN</sequence>
<accession>A0ABU6QM06</accession>
<proteinExistence type="predicted"/>
<reference evidence="1 2" key="1">
    <citation type="journal article" date="2023" name="Plants (Basel)">
        <title>Bridging the Gap: Combining Genomics and Transcriptomics Approaches to Understand Stylosanthes scabra, an Orphan Legume from the Brazilian Caatinga.</title>
        <authorList>
            <person name="Ferreira-Neto J.R.C."/>
            <person name="da Silva M.D."/>
            <person name="Binneck E."/>
            <person name="de Melo N.F."/>
            <person name="da Silva R.H."/>
            <person name="de Melo A.L.T.M."/>
            <person name="Pandolfi V."/>
            <person name="Bustamante F.O."/>
            <person name="Brasileiro-Vidal A.C."/>
            <person name="Benko-Iseppon A.M."/>
        </authorList>
    </citation>
    <scope>NUCLEOTIDE SEQUENCE [LARGE SCALE GENOMIC DNA]</scope>
    <source>
        <tissue evidence="1">Leaves</tissue>
    </source>
</reference>
<evidence type="ECO:0000313" key="1">
    <source>
        <dbReference type="EMBL" id="MED6112603.1"/>
    </source>
</evidence>
<evidence type="ECO:0000313" key="2">
    <source>
        <dbReference type="Proteomes" id="UP001341840"/>
    </source>
</evidence>
<gene>
    <name evidence="1" type="ORF">PIB30_063106</name>
</gene>
<protein>
    <submittedName>
        <fullName evidence="1">Uncharacterized protein</fullName>
    </submittedName>
</protein>